<evidence type="ECO:0000256" key="7">
    <source>
        <dbReference type="ARBA" id="ARBA00048552"/>
    </source>
</evidence>
<name>A0A8K1QQI1_9APHY</name>
<reference evidence="9" key="1">
    <citation type="submission" date="2020-07" db="EMBL/GenBank/DDBJ databases">
        <title>Intraspecific comparison of mitochondrial genomes reveal the intron evolution in the important medicinal fungus Ganoderma lingzhi.</title>
        <authorList>
            <person name="Meng G."/>
        </authorList>
    </citation>
    <scope>NUCLEOTIDE SEQUENCE</scope>
</reference>
<keyword evidence="6" id="KW-0804">Transcription</keyword>
<comment type="catalytic activity">
    <reaction evidence="7">
        <text>RNA(n) + a ribonucleoside 5'-triphosphate = RNA(n+1) + diphosphate</text>
        <dbReference type="Rhea" id="RHEA:21248"/>
        <dbReference type="Rhea" id="RHEA-COMP:14527"/>
        <dbReference type="Rhea" id="RHEA-COMP:17342"/>
        <dbReference type="ChEBI" id="CHEBI:33019"/>
        <dbReference type="ChEBI" id="CHEBI:61557"/>
        <dbReference type="ChEBI" id="CHEBI:140395"/>
        <dbReference type="EC" id="2.7.7.6"/>
    </reaction>
</comment>
<proteinExistence type="inferred from homology"/>
<keyword evidence="5" id="KW-0548">Nucleotidyltransferase</keyword>
<geneLocation type="mitochondrion" evidence="9"/>
<dbReference type="GO" id="GO:0034245">
    <property type="term" value="C:mitochondrial DNA-directed RNA polymerase complex"/>
    <property type="evidence" value="ECO:0007669"/>
    <property type="project" value="TreeGrafter"/>
</dbReference>
<dbReference type="EMBL" id="MT765267">
    <property type="protein sequence ID" value="UDY67684.1"/>
    <property type="molecule type" value="Genomic_DNA"/>
</dbReference>
<dbReference type="GO" id="GO:0006390">
    <property type="term" value="P:mitochondrial transcription"/>
    <property type="evidence" value="ECO:0007669"/>
    <property type="project" value="TreeGrafter"/>
</dbReference>
<dbReference type="EMBL" id="MT765268">
    <property type="protein sequence ID" value="UDY67718.1"/>
    <property type="molecule type" value="Genomic_DNA"/>
</dbReference>
<dbReference type="InterPro" id="IPR002092">
    <property type="entry name" value="DNA-dir_Rpol_phage-type"/>
</dbReference>
<evidence type="ECO:0000313" key="9">
    <source>
        <dbReference type="EMBL" id="UDY67718.1"/>
    </source>
</evidence>
<feature type="domain" description="DNA-directed RNA polymerase C-terminal" evidence="8">
    <location>
        <begin position="36"/>
        <end position="104"/>
    </location>
</feature>
<dbReference type="PANTHER" id="PTHR10102">
    <property type="entry name" value="DNA-DIRECTED RNA POLYMERASE, MITOCHONDRIAL"/>
    <property type="match status" value="1"/>
</dbReference>
<dbReference type="RefSeq" id="YP_010352190.1">
    <property type="nucleotide sequence ID" value="NC_062658.1"/>
</dbReference>
<evidence type="ECO:0000256" key="4">
    <source>
        <dbReference type="ARBA" id="ARBA00022679"/>
    </source>
</evidence>
<comment type="similarity">
    <text evidence="1">Belongs to the phage and mitochondrial RNA polymerase family.</text>
</comment>
<keyword evidence="4" id="KW-0808">Transferase</keyword>
<protein>
    <recommendedName>
        <fullName evidence="2">DNA-directed RNA polymerase</fullName>
        <ecNumber evidence="2">2.7.7.6</ecNumber>
    </recommendedName>
</protein>
<evidence type="ECO:0000259" key="8">
    <source>
        <dbReference type="Pfam" id="PF00940"/>
    </source>
</evidence>
<dbReference type="InterPro" id="IPR043502">
    <property type="entry name" value="DNA/RNA_pol_sf"/>
</dbReference>
<dbReference type="Gene3D" id="1.10.287.280">
    <property type="match status" value="1"/>
</dbReference>
<keyword evidence="3" id="KW-0240">DNA-directed RNA polymerase</keyword>
<dbReference type="InterPro" id="IPR046950">
    <property type="entry name" value="DNA-dir_Rpol_C_phage-type"/>
</dbReference>
<dbReference type="EC" id="2.7.7.6" evidence="2"/>
<sequence>MPHSVDWRSRIYCSPYYLNYQYDALNSSLVPFSEGKALDDNGLYYLYIYGANIHGENGIGKLDYTKRIGWVLENKDKIIRLDKKLILKAEEKIKFTAFCLIIKELESN</sequence>
<keyword evidence="9" id="KW-0496">Mitochondrion</keyword>
<gene>
    <name evidence="9" type="primary">orf108</name>
</gene>
<evidence type="ECO:0000256" key="3">
    <source>
        <dbReference type="ARBA" id="ARBA00022478"/>
    </source>
</evidence>
<evidence type="ECO:0000256" key="5">
    <source>
        <dbReference type="ARBA" id="ARBA00022695"/>
    </source>
</evidence>
<accession>A0A8K1QQI1</accession>
<organism evidence="9">
    <name type="scientific">Ganoderma lingzhi</name>
    <dbReference type="NCBI Taxonomy" id="1233435"/>
    <lineage>
        <taxon>Eukaryota</taxon>
        <taxon>Fungi</taxon>
        <taxon>Dikarya</taxon>
        <taxon>Basidiomycota</taxon>
        <taxon>Agaricomycotina</taxon>
        <taxon>Agaricomycetes</taxon>
        <taxon>Polyporales</taxon>
        <taxon>Polyporaceae</taxon>
        <taxon>Ganoderma</taxon>
    </lineage>
</organism>
<dbReference type="Pfam" id="PF00940">
    <property type="entry name" value="RNA_pol"/>
    <property type="match status" value="1"/>
</dbReference>
<dbReference type="GO" id="GO:0003899">
    <property type="term" value="F:DNA-directed RNA polymerase activity"/>
    <property type="evidence" value="ECO:0007669"/>
    <property type="project" value="UniProtKB-EC"/>
</dbReference>
<dbReference type="SUPFAM" id="SSF56672">
    <property type="entry name" value="DNA/RNA polymerases"/>
    <property type="match status" value="1"/>
</dbReference>
<evidence type="ECO:0000256" key="6">
    <source>
        <dbReference type="ARBA" id="ARBA00023163"/>
    </source>
</evidence>
<evidence type="ECO:0000256" key="2">
    <source>
        <dbReference type="ARBA" id="ARBA00012418"/>
    </source>
</evidence>
<dbReference type="AlphaFoldDB" id="A0A8K1QQI1"/>
<dbReference type="PANTHER" id="PTHR10102:SF0">
    <property type="entry name" value="DNA-DIRECTED RNA POLYMERASE, MITOCHONDRIAL"/>
    <property type="match status" value="1"/>
</dbReference>
<dbReference type="GeneID" id="71885843"/>
<evidence type="ECO:0000256" key="1">
    <source>
        <dbReference type="ARBA" id="ARBA00009493"/>
    </source>
</evidence>
<dbReference type="GO" id="GO:0001018">
    <property type="term" value="F:mitochondrial promoter sequence-specific DNA binding"/>
    <property type="evidence" value="ECO:0007669"/>
    <property type="project" value="TreeGrafter"/>
</dbReference>